<evidence type="ECO:0000313" key="1">
    <source>
        <dbReference type="EMBL" id="MCL9817520.1"/>
    </source>
</evidence>
<accession>A0AAE3FZ16</accession>
<reference evidence="1" key="2">
    <citation type="submission" date="2022-02" db="EMBL/GenBank/DDBJ databases">
        <authorList>
            <person name="Elcheninov A.G."/>
            <person name="Sorokin D.Y."/>
            <person name="Kublanov I.V."/>
        </authorList>
    </citation>
    <scope>NUCLEOTIDE SEQUENCE</scope>
    <source>
        <strain evidence="1">AArc-St2</strain>
    </source>
</reference>
<name>A0AAE3FZ16_9EURY</name>
<keyword evidence="2" id="KW-1185">Reference proteome</keyword>
<sequence length="76" mass="8905">MWESKRSFPAWIENAYDAVEKRSSEREYSLPREEAVLVIQAAGDDLTEYEATHALEQLLSRGWIYEVDGEIRITER</sequence>
<comment type="caution">
    <text evidence="1">The sequence shown here is derived from an EMBL/GenBank/DDBJ whole genome shotgun (WGS) entry which is preliminary data.</text>
</comment>
<dbReference type="Proteomes" id="UP001203207">
    <property type="component" value="Unassembled WGS sequence"/>
</dbReference>
<dbReference type="RefSeq" id="WP_250584710.1">
    <property type="nucleotide sequence ID" value="NZ_JAKRVX010000004.1"/>
</dbReference>
<organism evidence="1 2">
    <name type="scientific">Natronocalculus amylovorans</name>
    <dbReference type="NCBI Taxonomy" id="2917812"/>
    <lineage>
        <taxon>Archaea</taxon>
        <taxon>Methanobacteriati</taxon>
        <taxon>Methanobacteriota</taxon>
        <taxon>Stenosarchaea group</taxon>
        <taxon>Halobacteria</taxon>
        <taxon>Halobacteriales</taxon>
        <taxon>Haloferacaceae</taxon>
        <taxon>Natronocalculus</taxon>
    </lineage>
</organism>
<reference evidence="1" key="1">
    <citation type="journal article" date="2022" name="Syst. Appl. Microbiol.">
        <title>Natronocalculus amylovorans gen. nov., sp. nov., and Natranaeroarchaeum aerophilus sp. nov., dominant culturable amylolytic natronoarchaea from hypersaline soda lakes in southwestern Siberia.</title>
        <authorList>
            <person name="Sorokin D.Y."/>
            <person name="Elcheninov A.G."/>
            <person name="Khizhniak T.V."/>
            <person name="Koenen M."/>
            <person name="Bale N.J."/>
            <person name="Damste J.S.S."/>
            <person name="Kublanov I.V."/>
        </authorList>
    </citation>
    <scope>NUCLEOTIDE SEQUENCE</scope>
    <source>
        <strain evidence="1">AArc-St2</strain>
    </source>
</reference>
<proteinExistence type="predicted"/>
<gene>
    <name evidence="1" type="ORF">AArcSt2_11245</name>
</gene>
<protein>
    <submittedName>
        <fullName evidence="1">Uncharacterized protein</fullName>
    </submittedName>
</protein>
<dbReference type="AlphaFoldDB" id="A0AAE3FZ16"/>
<dbReference type="EMBL" id="JAKRVX010000004">
    <property type="protein sequence ID" value="MCL9817520.1"/>
    <property type="molecule type" value="Genomic_DNA"/>
</dbReference>
<evidence type="ECO:0000313" key="2">
    <source>
        <dbReference type="Proteomes" id="UP001203207"/>
    </source>
</evidence>